<gene>
    <name evidence="2" type="ORF">HYR64_05405</name>
</gene>
<sequence>MGDIERIQKIAPSVAPPSATGRVHPADQPRDGHPHHQPPQEDLVELHEEEGGQAPEAPAARVEPDEHLDIAV</sequence>
<accession>A0A931PWD1</accession>
<reference evidence="2" key="1">
    <citation type="submission" date="2020-07" db="EMBL/GenBank/DDBJ databases">
        <title>Huge and variable diversity of episymbiotic CPR bacteria and DPANN archaea in groundwater ecosystems.</title>
        <authorList>
            <person name="He C.Y."/>
            <person name="Keren R."/>
            <person name="Whittaker M."/>
            <person name="Farag I.F."/>
            <person name="Doudna J."/>
            <person name="Cate J.H.D."/>
            <person name="Banfield J.F."/>
        </authorList>
    </citation>
    <scope>NUCLEOTIDE SEQUENCE</scope>
    <source>
        <strain evidence="2">NC_groundwater_17_Pr7_B-0.1um_64_12</strain>
    </source>
</reference>
<dbReference type="Proteomes" id="UP000727962">
    <property type="component" value="Unassembled WGS sequence"/>
</dbReference>
<evidence type="ECO:0000313" key="2">
    <source>
        <dbReference type="EMBL" id="MBI1756526.1"/>
    </source>
</evidence>
<dbReference type="EMBL" id="JACOSL010000033">
    <property type="protein sequence ID" value="MBI1756526.1"/>
    <property type="molecule type" value="Genomic_DNA"/>
</dbReference>
<dbReference type="AlphaFoldDB" id="A0A931PWD1"/>
<evidence type="ECO:0000313" key="3">
    <source>
        <dbReference type="Proteomes" id="UP000727962"/>
    </source>
</evidence>
<feature type="region of interest" description="Disordered" evidence="1">
    <location>
        <begin position="1"/>
        <end position="72"/>
    </location>
</feature>
<comment type="caution">
    <text evidence="2">The sequence shown here is derived from an EMBL/GenBank/DDBJ whole genome shotgun (WGS) entry which is preliminary data.</text>
</comment>
<organism evidence="2 3">
    <name type="scientific">Fimbriimonas ginsengisoli</name>
    <dbReference type="NCBI Taxonomy" id="1005039"/>
    <lineage>
        <taxon>Bacteria</taxon>
        <taxon>Bacillati</taxon>
        <taxon>Armatimonadota</taxon>
        <taxon>Fimbriimonadia</taxon>
        <taxon>Fimbriimonadales</taxon>
        <taxon>Fimbriimonadaceae</taxon>
        <taxon>Fimbriimonas</taxon>
    </lineage>
</organism>
<protein>
    <submittedName>
        <fullName evidence="2">Uncharacterized protein</fullName>
    </submittedName>
</protein>
<name>A0A931PWD1_FIMGI</name>
<proteinExistence type="predicted"/>
<feature type="compositionally biased region" description="Basic and acidic residues" evidence="1">
    <location>
        <begin position="24"/>
        <end position="34"/>
    </location>
</feature>
<feature type="compositionally biased region" description="Basic and acidic residues" evidence="1">
    <location>
        <begin position="62"/>
        <end position="72"/>
    </location>
</feature>
<evidence type="ECO:0000256" key="1">
    <source>
        <dbReference type="SAM" id="MobiDB-lite"/>
    </source>
</evidence>